<evidence type="ECO:0000313" key="4">
    <source>
        <dbReference type="Proteomes" id="UP000176967"/>
    </source>
</evidence>
<keyword evidence="2" id="KW-0472">Membrane</keyword>
<evidence type="ECO:0000313" key="3">
    <source>
        <dbReference type="EMBL" id="OGC61198.1"/>
    </source>
</evidence>
<keyword evidence="2" id="KW-1133">Transmembrane helix</keyword>
<keyword evidence="1" id="KW-0175">Coiled coil</keyword>
<keyword evidence="2" id="KW-0812">Transmembrane</keyword>
<evidence type="ECO:0000256" key="2">
    <source>
        <dbReference type="SAM" id="Phobius"/>
    </source>
</evidence>
<dbReference type="EMBL" id="MEVL01000019">
    <property type="protein sequence ID" value="OGC61198.1"/>
    <property type="molecule type" value="Genomic_DNA"/>
</dbReference>
<comment type="caution">
    <text evidence="3">The sequence shown here is derived from an EMBL/GenBank/DDBJ whole genome shotgun (WGS) entry which is preliminary data.</text>
</comment>
<accession>A0A1F4VW22</accession>
<protein>
    <submittedName>
        <fullName evidence="3">Uncharacterized protein</fullName>
    </submittedName>
</protein>
<proteinExistence type="predicted"/>
<dbReference type="STRING" id="1802628.A2890_02370"/>
<reference evidence="3 4" key="1">
    <citation type="journal article" date="2016" name="Nat. Commun.">
        <title>Thousands of microbial genomes shed light on interconnected biogeochemical processes in an aquifer system.</title>
        <authorList>
            <person name="Anantharaman K."/>
            <person name="Brown C.T."/>
            <person name="Hug L.A."/>
            <person name="Sharon I."/>
            <person name="Castelle C.J."/>
            <person name="Probst A.J."/>
            <person name="Thomas B.C."/>
            <person name="Singh A."/>
            <person name="Wilkins M.J."/>
            <person name="Karaoz U."/>
            <person name="Brodie E.L."/>
            <person name="Williams K.H."/>
            <person name="Hubbard S.S."/>
            <person name="Banfield J.F."/>
        </authorList>
    </citation>
    <scope>NUCLEOTIDE SEQUENCE [LARGE SCALE GENOMIC DNA]</scope>
</reference>
<feature type="coiled-coil region" evidence="1">
    <location>
        <begin position="38"/>
        <end position="65"/>
    </location>
</feature>
<organism evidence="3 4">
    <name type="scientific">candidate division WWE3 bacterium RIFCSPLOWO2_01_FULL_53_14</name>
    <dbReference type="NCBI Taxonomy" id="1802628"/>
    <lineage>
        <taxon>Bacteria</taxon>
        <taxon>Katanobacteria</taxon>
    </lineage>
</organism>
<sequence>MAHYSDKMIGKILTIFIFLLVALNFFLNNSVVDKGRKLKDLQAQKGALESQLRELDNQIAQASSTNTIREEALKMGMVVGKLYPLPPVPVALAPRP</sequence>
<name>A0A1F4VW22_UNCKA</name>
<evidence type="ECO:0000256" key="1">
    <source>
        <dbReference type="SAM" id="Coils"/>
    </source>
</evidence>
<gene>
    <name evidence="3" type="ORF">A2890_02370</name>
</gene>
<dbReference type="AlphaFoldDB" id="A0A1F4VW22"/>
<dbReference type="Proteomes" id="UP000176967">
    <property type="component" value="Unassembled WGS sequence"/>
</dbReference>
<feature type="transmembrane region" description="Helical" evidence="2">
    <location>
        <begin position="12"/>
        <end position="32"/>
    </location>
</feature>